<sequence length="382" mass="42551">MVFVVFLLMASCRGDEYVMYSETEDSGMSVYSEGIKGMYVLNEGNMGSNKCTLDYLDLSGQETTGLYYRNIYAERNPGEVKELGDVGNDIGVYGSRLWMVINISNKVEVADAFSARKIGKTDIPNCRYLAFKDGYAYVSSYVGPVELGGKGRLGRVYKVDTLTLKKTDSVTVGFQPEEMAIVGNKMYVANSGGYNSRGYDRTVSVIDLETFREERKIDVAVNLHRCRSDRYGQVWVTSRGDYFDNPERLYVMEDAGGRGMVKADSLDVTVTDMCIVGDSLYYIGVSQMYNSDYGTFSSGIINVRTRQVVSESLSSSPEFMKMKKPYGIIVNPVSRDFYVMDAKDYVSSGSLLHFDSNGVFDISIRTGDIPGCAAFVTEKRKN</sequence>
<accession>A0ABX2AMA6</accession>
<proteinExistence type="predicted"/>
<name>A0ABX2AMA6_9BACT</name>
<dbReference type="InterPro" id="IPR015943">
    <property type="entry name" value="WD40/YVTN_repeat-like_dom_sf"/>
</dbReference>
<evidence type="ECO:0000313" key="2">
    <source>
        <dbReference type="Proteomes" id="UP000714420"/>
    </source>
</evidence>
<dbReference type="InterPro" id="IPR031815">
    <property type="entry name" value="DUF5074"/>
</dbReference>
<organism evidence="1 2">
    <name type="scientific">Xylanibacter muris</name>
    <dbReference type="NCBI Taxonomy" id="2736290"/>
    <lineage>
        <taxon>Bacteria</taxon>
        <taxon>Pseudomonadati</taxon>
        <taxon>Bacteroidota</taxon>
        <taxon>Bacteroidia</taxon>
        <taxon>Bacteroidales</taxon>
        <taxon>Prevotellaceae</taxon>
        <taxon>Xylanibacter</taxon>
    </lineage>
</organism>
<dbReference type="Gene3D" id="2.130.10.10">
    <property type="entry name" value="YVTN repeat-like/Quinoprotein amine dehydrogenase"/>
    <property type="match status" value="1"/>
</dbReference>
<dbReference type="InterPro" id="IPR011044">
    <property type="entry name" value="Quino_amine_DH_bsu"/>
</dbReference>
<gene>
    <name evidence="1" type="ORF">HPS56_07275</name>
</gene>
<dbReference type="SUPFAM" id="SSF50969">
    <property type="entry name" value="YVTN repeat-like/Quinoprotein amine dehydrogenase"/>
    <property type="match status" value="1"/>
</dbReference>
<dbReference type="Pfam" id="PF16819">
    <property type="entry name" value="DUF5074"/>
    <property type="match status" value="1"/>
</dbReference>
<dbReference type="Proteomes" id="UP000714420">
    <property type="component" value="Unassembled WGS sequence"/>
</dbReference>
<keyword evidence="2" id="KW-1185">Reference proteome</keyword>
<dbReference type="EMBL" id="JABKKF010000005">
    <property type="protein sequence ID" value="NPD92154.1"/>
    <property type="molecule type" value="Genomic_DNA"/>
</dbReference>
<dbReference type="InterPro" id="IPR051200">
    <property type="entry name" value="Host-pathogen_enzymatic-act"/>
</dbReference>
<evidence type="ECO:0000313" key="1">
    <source>
        <dbReference type="EMBL" id="NPD92154.1"/>
    </source>
</evidence>
<comment type="caution">
    <text evidence="1">The sequence shown here is derived from an EMBL/GenBank/DDBJ whole genome shotgun (WGS) entry which is preliminary data.</text>
</comment>
<dbReference type="PANTHER" id="PTHR47197:SF3">
    <property type="entry name" value="DIHYDRO-HEME D1 DEHYDROGENASE"/>
    <property type="match status" value="1"/>
</dbReference>
<dbReference type="PANTHER" id="PTHR47197">
    <property type="entry name" value="PROTEIN NIRF"/>
    <property type="match status" value="1"/>
</dbReference>
<protein>
    <submittedName>
        <fullName evidence="1">YncE family protein</fullName>
    </submittedName>
</protein>
<reference evidence="1 2" key="1">
    <citation type="submission" date="2020-05" db="EMBL/GenBank/DDBJ databases">
        <title>Distinct polysaccharide utilization as determinants for interspecies competition between intestinal Prevotella spp.</title>
        <authorList>
            <person name="Galvez E.J.C."/>
            <person name="Iljazovic A."/>
            <person name="Strowig T."/>
        </authorList>
    </citation>
    <scope>NUCLEOTIDE SEQUENCE [LARGE SCALE GENOMIC DNA]</scope>
    <source>
        <strain evidence="1 2">PMUR</strain>
    </source>
</reference>